<dbReference type="InterPro" id="IPR052756">
    <property type="entry name" value="Alkyne_AA_exporter"/>
</dbReference>
<feature type="transmembrane region" description="Helical" evidence="2">
    <location>
        <begin position="218"/>
        <end position="244"/>
    </location>
</feature>
<organism evidence="4">
    <name type="scientific">Moorella thermoacetica Y72</name>
    <dbReference type="NCBI Taxonomy" id="1325331"/>
    <lineage>
        <taxon>Bacteria</taxon>
        <taxon>Bacillati</taxon>
        <taxon>Bacillota</taxon>
        <taxon>Clostridia</taxon>
        <taxon>Neomoorellales</taxon>
        <taxon>Neomoorellaceae</taxon>
        <taxon>Neomoorella</taxon>
    </lineage>
</organism>
<feature type="transmembrane region" description="Helical" evidence="2">
    <location>
        <begin position="162"/>
        <end position="180"/>
    </location>
</feature>
<feature type="transmembrane region" description="Helical" evidence="2">
    <location>
        <begin position="20"/>
        <end position="41"/>
    </location>
</feature>
<dbReference type="AlphaFoldDB" id="A0A0S6UHF8"/>
<protein>
    <submittedName>
        <fullName evidence="4">Permeases of the drug/metabolite transporter (DMT) superfamily</fullName>
    </submittedName>
</protein>
<dbReference type="GO" id="GO:0016020">
    <property type="term" value="C:membrane"/>
    <property type="evidence" value="ECO:0007669"/>
    <property type="project" value="InterPro"/>
</dbReference>
<feature type="domain" description="EamA" evidence="3">
    <location>
        <begin position="18"/>
        <end position="147"/>
    </location>
</feature>
<proteinExistence type="inferred from homology"/>
<dbReference type="InterPro" id="IPR000620">
    <property type="entry name" value="EamA_dom"/>
</dbReference>
<feature type="transmembrane region" description="Helical" evidence="2">
    <location>
        <begin position="47"/>
        <end position="64"/>
    </location>
</feature>
<accession>A0A0S6UHF8</accession>
<dbReference type="SUPFAM" id="SSF103481">
    <property type="entry name" value="Multidrug resistance efflux transporter EmrE"/>
    <property type="match status" value="2"/>
</dbReference>
<dbReference type="InterPro" id="IPR037185">
    <property type="entry name" value="EmrE-like"/>
</dbReference>
<gene>
    <name evidence="4" type="ORF">MTY_2326</name>
</gene>
<name>A0A0S6UHF8_NEOTH</name>
<feature type="transmembrane region" description="Helical" evidence="2">
    <location>
        <begin position="256"/>
        <end position="275"/>
    </location>
</feature>
<evidence type="ECO:0000259" key="3">
    <source>
        <dbReference type="Pfam" id="PF00892"/>
    </source>
</evidence>
<dbReference type="Pfam" id="PF00892">
    <property type="entry name" value="EamA"/>
    <property type="match status" value="2"/>
</dbReference>
<keyword evidence="2" id="KW-0812">Transmembrane</keyword>
<dbReference type="Proteomes" id="UP000063718">
    <property type="component" value="Unassembled WGS sequence"/>
</dbReference>
<dbReference type="PANTHER" id="PTHR12715:SF4">
    <property type="entry name" value="EAMA DOMAIN-CONTAINING PROTEIN"/>
    <property type="match status" value="1"/>
</dbReference>
<evidence type="ECO:0000256" key="1">
    <source>
        <dbReference type="ARBA" id="ARBA00007362"/>
    </source>
</evidence>
<comment type="similarity">
    <text evidence="1">Belongs to the EamA transporter family.</text>
</comment>
<feature type="transmembrane region" description="Helical" evidence="2">
    <location>
        <begin position="76"/>
        <end position="93"/>
    </location>
</feature>
<feature type="transmembrane region" description="Helical" evidence="2">
    <location>
        <begin position="105"/>
        <end position="124"/>
    </location>
</feature>
<sequence length="299" mass="32186">MSLPLPAPKTSTSIKDHLSLLLTVTIWASTFINIKIVLLQVPPNTLAFLRFLVASIVLGLHLIWRRQPFVKRQDWPLAGLTGLTGITLYNFLQNQGLKYAGATDAAILAAMAPVFIALLAWLLLGERISRRQVAGIIMAFSGSVLVATNGSAEGLVLNPARLYGDLLVLLTGLSWAVYSISLKGLLNRYTPVTVLTCSTIAGTIFLFPLALLESPINWAAVDISCWLNVLYLGLLASALAYLIWNTVLTRVPAVTAGVYLYLLPVITAIIAALFLQEIPGTFTITGGIIVLLGTYLAGK</sequence>
<evidence type="ECO:0000313" key="4">
    <source>
        <dbReference type="EMBL" id="GAF26985.1"/>
    </source>
</evidence>
<dbReference type="RefSeq" id="WP_025774691.1">
    <property type="nucleotide sequence ID" value="NZ_DF238840.1"/>
</dbReference>
<evidence type="ECO:0000256" key="2">
    <source>
        <dbReference type="SAM" id="Phobius"/>
    </source>
</evidence>
<dbReference type="EMBL" id="DF238840">
    <property type="protein sequence ID" value="GAF26985.1"/>
    <property type="molecule type" value="Genomic_DNA"/>
</dbReference>
<reference evidence="4" key="1">
    <citation type="journal article" date="2014" name="Gene">
        <title>Genome-guided analysis of transformation efficiency and carbon dioxide assimilation by Moorella thermoacetica Y72.</title>
        <authorList>
            <person name="Tsukahara K."/>
            <person name="Kita A."/>
            <person name="Nakashimada Y."/>
            <person name="Hoshino T."/>
            <person name="Murakami K."/>
        </authorList>
    </citation>
    <scope>NUCLEOTIDE SEQUENCE [LARGE SCALE GENOMIC DNA]</scope>
    <source>
        <strain evidence="4">Y72</strain>
    </source>
</reference>
<feature type="domain" description="EamA" evidence="3">
    <location>
        <begin position="163"/>
        <end position="296"/>
    </location>
</feature>
<feature type="transmembrane region" description="Helical" evidence="2">
    <location>
        <begin position="192"/>
        <end position="212"/>
    </location>
</feature>
<dbReference type="Gene3D" id="1.10.3730.20">
    <property type="match status" value="1"/>
</dbReference>
<keyword evidence="2" id="KW-1133">Transmembrane helix</keyword>
<keyword evidence="2" id="KW-0472">Membrane</keyword>
<dbReference type="PANTHER" id="PTHR12715">
    <property type="entry name" value="TRANSPORTER, DRUG/METABOLITE EXPORTER FAMILY"/>
    <property type="match status" value="1"/>
</dbReference>
<feature type="transmembrane region" description="Helical" evidence="2">
    <location>
        <begin position="281"/>
        <end position="298"/>
    </location>
</feature>
<feature type="transmembrane region" description="Helical" evidence="2">
    <location>
        <begin position="136"/>
        <end position="156"/>
    </location>
</feature>